<reference evidence="3" key="1">
    <citation type="journal article" date="2019" name="Nat. Commun.">
        <title>Expansion of phycobilisome linker gene families in mesophilic red algae.</title>
        <authorList>
            <person name="Lee J."/>
            <person name="Kim D."/>
            <person name="Bhattacharya D."/>
            <person name="Yoon H.S."/>
        </authorList>
    </citation>
    <scope>NUCLEOTIDE SEQUENCE [LARGE SCALE GENOMIC DNA]</scope>
    <source>
        <strain evidence="3">CCMP 1328</strain>
    </source>
</reference>
<proteinExistence type="predicted"/>
<feature type="compositionally biased region" description="Low complexity" evidence="1">
    <location>
        <begin position="72"/>
        <end position="81"/>
    </location>
</feature>
<keyword evidence="3" id="KW-1185">Reference proteome</keyword>
<protein>
    <submittedName>
        <fullName evidence="2">Uncharacterized protein</fullName>
    </submittedName>
</protein>
<evidence type="ECO:0000256" key="1">
    <source>
        <dbReference type="SAM" id="MobiDB-lite"/>
    </source>
</evidence>
<dbReference type="AlphaFoldDB" id="A0A5J4Z7M6"/>
<feature type="region of interest" description="Disordered" evidence="1">
    <location>
        <begin position="72"/>
        <end position="93"/>
    </location>
</feature>
<organism evidence="2 3">
    <name type="scientific">Porphyridium purpureum</name>
    <name type="common">Red alga</name>
    <name type="synonym">Porphyridium cruentum</name>
    <dbReference type="NCBI Taxonomy" id="35688"/>
    <lineage>
        <taxon>Eukaryota</taxon>
        <taxon>Rhodophyta</taxon>
        <taxon>Bangiophyceae</taxon>
        <taxon>Porphyridiales</taxon>
        <taxon>Porphyridiaceae</taxon>
        <taxon>Porphyridium</taxon>
    </lineage>
</organism>
<comment type="caution">
    <text evidence="2">The sequence shown here is derived from an EMBL/GenBank/DDBJ whole genome shotgun (WGS) entry which is preliminary data.</text>
</comment>
<dbReference type="EMBL" id="VRMN01000001">
    <property type="protein sequence ID" value="KAA8499345.1"/>
    <property type="molecule type" value="Genomic_DNA"/>
</dbReference>
<accession>A0A5J4Z7M6</accession>
<evidence type="ECO:0000313" key="2">
    <source>
        <dbReference type="EMBL" id="KAA8499345.1"/>
    </source>
</evidence>
<gene>
    <name evidence="2" type="ORF">FVE85_6930</name>
</gene>
<name>A0A5J4Z7M6_PORPP</name>
<evidence type="ECO:0000313" key="3">
    <source>
        <dbReference type="Proteomes" id="UP000324585"/>
    </source>
</evidence>
<dbReference type="Proteomes" id="UP000324585">
    <property type="component" value="Unassembled WGS sequence"/>
</dbReference>
<sequence>MANMAFQALLPWRPASSRRAVGQRARPLDLRRCCVMQFRFDSGHWDFKTLDEATQQSLRSWMQPPLLLAPVSPSSSSASAATHAHPKPNPAECKQRNANRVCIRSMKGAVLVGEYINASDREKNQTAWVRPLLLMKEPTRQQRVVRSKEDAERARIDESEPEGAQFTELRGCADLFVPAALLQPLSGELGTVVELMLSAHFPNWQTLDEQIEAGSRAIWSVLEDALAEAFPQVIRPVDADGKESETDGDDFSCHI</sequence>